<dbReference type="InterPro" id="IPR025943">
    <property type="entry name" value="Sigma_54_int_dom_ATP-bd_2"/>
</dbReference>
<dbReference type="InterPro" id="IPR058031">
    <property type="entry name" value="AAA_lid_NorR"/>
</dbReference>
<dbReference type="EMBL" id="CP033169">
    <property type="protein sequence ID" value="AYO31386.1"/>
    <property type="molecule type" value="Genomic_DNA"/>
</dbReference>
<evidence type="ECO:0000313" key="13">
    <source>
        <dbReference type="Proteomes" id="UP000280960"/>
    </source>
</evidence>
<evidence type="ECO:0000256" key="5">
    <source>
        <dbReference type="ARBA" id="ARBA00023015"/>
    </source>
</evidence>
<dbReference type="PROSITE" id="PS50045">
    <property type="entry name" value="SIGMA54_INTERACT_4"/>
    <property type="match status" value="1"/>
</dbReference>
<feature type="domain" description="Response regulatory" evidence="11">
    <location>
        <begin position="7"/>
        <end position="122"/>
    </location>
</feature>
<dbReference type="InterPro" id="IPR027417">
    <property type="entry name" value="P-loop_NTPase"/>
</dbReference>
<dbReference type="FunFam" id="3.40.50.300:FF:000006">
    <property type="entry name" value="DNA-binding transcriptional regulator NtrC"/>
    <property type="match status" value="1"/>
</dbReference>
<proteinExistence type="predicted"/>
<evidence type="ECO:0000256" key="1">
    <source>
        <dbReference type="ARBA" id="ARBA00018672"/>
    </source>
</evidence>
<keyword evidence="6" id="KW-0238">DNA-binding</keyword>
<dbReference type="CDD" id="cd00009">
    <property type="entry name" value="AAA"/>
    <property type="match status" value="1"/>
</dbReference>
<keyword evidence="5" id="KW-0805">Transcription regulation</keyword>
<protein>
    <recommendedName>
        <fullName evidence="1">Stage 0 sporulation protein A homolog</fullName>
    </recommendedName>
</protein>
<reference evidence="12 13" key="1">
    <citation type="submission" date="2018-10" db="EMBL/GenBank/DDBJ databases">
        <authorList>
            <person name="Zhang X."/>
        </authorList>
    </citation>
    <scope>NUCLEOTIDE SEQUENCE [LARGE SCALE GENOMIC DNA]</scope>
    <source>
        <strain evidence="12 13">SK-G1</strain>
    </source>
</reference>
<accession>A0A3G2R7H6</accession>
<feature type="modified residue" description="4-aspartylphosphate" evidence="9">
    <location>
        <position position="57"/>
    </location>
</feature>
<dbReference type="Pfam" id="PF02954">
    <property type="entry name" value="HTH_8"/>
    <property type="match status" value="1"/>
</dbReference>
<dbReference type="InterPro" id="IPR011006">
    <property type="entry name" value="CheY-like_superfamily"/>
</dbReference>
<dbReference type="Pfam" id="PF25601">
    <property type="entry name" value="AAA_lid_14"/>
    <property type="match status" value="1"/>
</dbReference>
<evidence type="ECO:0000256" key="3">
    <source>
        <dbReference type="ARBA" id="ARBA00022741"/>
    </source>
</evidence>
<evidence type="ECO:0000256" key="4">
    <source>
        <dbReference type="ARBA" id="ARBA00022840"/>
    </source>
</evidence>
<feature type="domain" description="Sigma-54 factor interaction" evidence="10">
    <location>
        <begin position="147"/>
        <end position="376"/>
    </location>
</feature>
<dbReference type="InterPro" id="IPR025662">
    <property type="entry name" value="Sigma_54_int_dom_ATP-bd_1"/>
</dbReference>
<evidence type="ECO:0000256" key="6">
    <source>
        <dbReference type="ARBA" id="ARBA00023125"/>
    </source>
</evidence>
<evidence type="ECO:0000259" key="11">
    <source>
        <dbReference type="PROSITE" id="PS50110"/>
    </source>
</evidence>
<dbReference type="GO" id="GO:0043565">
    <property type="term" value="F:sequence-specific DNA binding"/>
    <property type="evidence" value="ECO:0007669"/>
    <property type="project" value="InterPro"/>
</dbReference>
<evidence type="ECO:0000256" key="7">
    <source>
        <dbReference type="ARBA" id="ARBA00023163"/>
    </source>
</evidence>
<dbReference type="RefSeq" id="WP_120766426.1">
    <property type="nucleotide sequence ID" value="NZ_CP033169.1"/>
</dbReference>
<dbReference type="Gene3D" id="3.40.50.300">
    <property type="entry name" value="P-loop containing nucleotide triphosphate hydrolases"/>
    <property type="match status" value="1"/>
</dbReference>
<dbReference type="PROSITE" id="PS00675">
    <property type="entry name" value="SIGMA54_INTERACT_1"/>
    <property type="match status" value="1"/>
</dbReference>
<keyword evidence="7" id="KW-0804">Transcription</keyword>
<dbReference type="SUPFAM" id="SSF52172">
    <property type="entry name" value="CheY-like"/>
    <property type="match status" value="1"/>
</dbReference>
<dbReference type="InterPro" id="IPR002078">
    <property type="entry name" value="Sigma_54_int"/>
</dbReference>
<dbReference type="Proteomes" id="UP000280960">
    <property type="component" value="Chromosome"/>
</dbReference>
<dbReference type="InterPro" id="IPR003593">
    <property type="entry name" value="AAA+_ATPase"/>
</dbReference>
<dbReference type="FunFam" id="3.40.50.2300:FF:000018">
    <property type="entry name" value="DNA-binding transcriptional regulator NtrC"/>
    <property type="match status" value="1"/>
</dbReference>
<dbReference type="KEGG" id="bacg:D2962_12960"/>
<evidence type="ECO:0000256" key="9">
    <source>
        <dbReference type="PROSITE-ProRule" id="PRU00169"/>
    </source>
</evidence>
<comment type="function">
    <text evidence="8">May play the central regulatory role in sporulation. It may be an element of the effector pathway responsible for the activation of sporulation genes in response to nutritional stress. Spo0A may act in concert with spo0H (a sigma factor) to control the expression of some genes that are critical to the sporulation process.</text>
</comment>
<sequence length="457" mass="52180">MGQIKENILIVDDEPSIRDILEVVLGEAGYHVETVGNGKAALDAIKSHGPFDLLITDLRMPGMDGIELMEKVKQFDGEIETIIISAYADIKQAVRAIKLGAFDYLQKNFSTDELLLTVEKALERRHLRQENRCLKQKLENRYKFEDIVYESQKIKNICEVIERIAPTRASVLVTGESGVGKEVFARAIHKKSDRRDRPFVAINCSTLPDNLLESELFGHEKGSFTGAVARKIGKLELAQGGTVFLDEIAEISPFLQTKLLRFLQELEFERLGGLEKIKVDVRIIAATNKDLVKAIDSGEFREDLYYRLNVINLHIPPLRDRKQDIPLLAQLFLNQYNREYGRNINLISIKSLEYLMAYSWPGNVRELKNTMERAAAIADPKDDILLPRHLPPEILGKEIPGEEEKNMLSLAEFEKQHILNTLKRVNWNKSLAAQLLEINRQTLYNKMKQYGITKKIM</sequence>
<dbReference type="InterPro" id="IPR009057">
    <property type="entry name" value="Homeodomain-like_sf"/>
</dbReference>
<gene>
    <name evidence="12" type="ORF">D2962_12960</name>
</gene>
<dbReference type="PANTHER" id="PTHR32071">
    <property type="entry name" value="TRANSCRIPTIONAL REGULATORY PROTEIN"/>
    <property type="match status" value="1"/>
</dbReference>
<dbReference type="PROSITE" id="PS00676">
    <property type="entry name" value="SIGMA54_INTERACT_2"/>
    <property type="match status" value="1"/>
</dbReference>
<keyword evidence="2 9" id="KW-0597">Phosphoprotein</keyword>
<dbReference type="AlphaFoldDB" id="A0A3G2R7H6"/>
<dbReference type="GO" id="GO:0000160">
    <property type="term" value="P:phosphorelay signal transduction system"/>
    <property type="evidence" value="ECO:0007669"/>
    <property type="project" value="InterPro"/>
</dbReference>
<dbReference type="Gene3D" id="1.10.8.60">
    <property type="match status" value="1"/>
</dbReference>
<dbReference type="InterPro" id="IPR002197">
    <property type="entry name" value="HTH_Fis"/>
</dbReference>
<dbReference type="PROSITE" id="PS50110">
    <property type="entry name" value="RESPONSE_REGULATORY"/>
    <property type="match status" value="1"/>
</dbReference>
<dbReference type="GO" id="GO:0005524">
    <property type="term" value="F:ATP binding"/>
    <property type="evidence" value="ECO:0007669"/>
    <property type="project" value="UniProtKB-KW"/>
</dbReference>
<keyword evidence="13" id="KW-1185">Reference proteome</keyword>
<dbReference type="InterPro" id="IPR025944">
    <property type="entry name" value="Sigma_54_int_dom_CS"/>
</dbReference>
<evidence type="ECO:0000259" key="10">
    <source>
        <dbReference type="PROSITE" id="PS50045"/>
    </source>
</evidence>
<dbReference type="PANTHER" id="PTHR32071:SF57">
    <property type="entry name" value="C4-DICARBOXYLATE TRANSPORT TRANSCRIPTIONAL REGULATORY PROTEIN DCTD"/>
    <property type="match status" value="1"/>
</dbReference>
<dbReference type="InterPro" id="IPR001789">
    <property type="entry name" value="Sig_transdc_resp-reg_receiver"/>
</dbReference>
<dbReference type="Pfam" id="PF00158">
    <property type="entry name" value="Sigma54_activat"/>
    <property type="match status" value="1"/>
</dbReference>
<evidence type="ECO:0000256" key="2">
    <source>
        <dbReference type="ARBA" id="ARBA00022553"/>
    </source>
</evidence>
<organism evidence="12 13">
    <name type="scientific">Biomaibacter acetigenes</name>
    <dbReference type="NCBI Taxonomy" id="2316383"/>
    <lineage>
        <taxon>Bacteria</taxon>
        <taxon>Bacillati</taxon>
        <taxon>Bacillota</taxon>
        <taxon>Clostridia</taxon>
        <taxon>Thermosediminibacterales</taxon>
        <taxon>Tepidanaerobacteraceae</taxon>
        <taxon>Biomaibacter</taxon>
    </lineage>
</organism>
<keyword evidence="3" id="KW-0547">Nucleotide-binding</keyword>
<dbReference type="PRINTS" id="PR01590">
    <property type="entry name" value="HTHFIS"/>
</dbReference>
<dbReference type="SMART" id="SM00382">
    <property type="entry name" value="AAA"/>
    <property type="match status" value="1"/>
</dbReference>
<dbReference type="Gene3D" id="1.10.10.60">
    <property type="entry name" value="Homeodomain-like"/>
    <property type="match status" value="1"/>
</dbReference>
<keyword evidence="4" id="KW-0067">ATP-binding</keyword>
<dbReference type="Pfam" id="PF00072">
    <property type="entry name" value="Response_reg"/>
    <property type="match status" value="1"/>
</dbReference>
<dbReference type="PROSITE" id="PS00688">
    <property type="entry name" value="SIGMA54_INTERACT_3"/>
    <property type="match status" value="1"/>
</dbReference>
<name>A0A3G2R7H6_9FIRM</name>
<dbReference type="SUPFAM" id="SSF52540">
    <property type="entry name" value="P-loop containing nucleoside triphosphate hydrolases"/>
    <property type="match status" value="1"/>
</dbReference>
<dbReference type="Gene3D" id="3.40.50.2300">
    <property type="match status" value="1"/>
</dbReference>
<evidence type="ECO:0000313" key="12">
    <source>
        <dbReference type="EMBL" id="AYO31386.1"/>
    </source>
</evidence>
<evidence type="ECO:0000256" key="8">
    <source>
        <dbReference type="ARBA" id="ARBA00024867"/>
    </source>
</evidence>
<dbReference type="SUPFAM" id="SSF46689">
    <property type="entry name" value="Homeodomain-like"/>
    <property type="match status" value="1"/>
</dbReference>
<dbReference type="SMART" id="SM00448">
    <property type="entry name" value="REC"/>
    <property type="match status" value="1"/>
</dbReference>
<dbReference type="GO" id="GO:0006355">
    <property type="term" value="P:regulation of DNA-templated transcription"/>
    <property type="evidence" value="ECO:0007669"/>
    <property type="project" value="InterPro"/>
</dbReference>